<comment type="subunit">
    <text evidence="4">MCR is a hexamer of two alpha, two beta, and two gamma chains, forming a dimer of heterotrimers.</text>
</comment>
<reference evidence="8 9" key="1">
    <citation type="submission" date="2018-12" db="EMBL/GenBank/DDBJ databases">
        <title>The complete genome of the methanogenic archaea of the candidate phylum Verstraetearchaeota, obtained from the metagenome of underground thermal water.</title>
        <authorList>
            <person name="Kadnikov V.V."/>
            <person name="Mardanov A.V."/>
            <person name="Beletsky A.V."/>
            <person name="Karnachuk O.V."/>
            <person name="Ravin N.V."/>
        </authorList>
    </citation>
    <scope>NUCLEOTIDE SEQUENCE [LARGE SCALE GENOMIC DNA]</scope>
    <source>
        <strain evidence="8">Ch88</strain>
    </source>
</reference>
<organism evidence="8 9">
    <name type="scientific">Methanosuratincola subterraneus</name>
    <dbReference type="NCBI Taxonomy" id="2593994"/>
    <lineage>
        <taxon>Archaea</taxon>
        <taxon>Thermoproteota</taxon>
        <taxon>Methanosuratincolia</taxon>
        <taxon>Candidatus Methanomethylicales</taxon>
        <taxon>Candidatus Methanomethylicaceae</taxon>
        <taxon>Candidatus Methanosuratincola (ex Vanwonterghem et al. 2016)</taxon>
    </lineage>
</organism>
<accession>A0A3S3S8D3</accession>
<evidence type="ECO:0000256" key="1">
    <source>
        <dbReference type="ARBA" id="ARBA00001952"/>
    </source>
</evidence>
<comment type="caution">
    <text evidence="8">The sequence shown here is derived from an EMBL/GenBank/DDBJ whole genome shotgun (WGS) entry which is preliminary data.</text>
</comment>
<dbReference type="GO" id="GO:0050524">
    <property type="term" value="F:coenzyme-B sulfoethylthiotransferase activity"/>
    <property type="evidence" value="ECO:0007669"/>
    <property type="project" value="UniProtKB-EC"/>
</dbReference>
<evidence type="ECO:0000313" key="9">
    <source>
        <dbReference type="Proteomes" id="UP000288215"/>
    </source>
</evidence>
<dbReference type="Proteomes" id="UP000288215">
    <property type="component" value="Unassembled WGS sequence"/>
</dbReference>
<dbReference type="AlphaFoldDB" id="A0A3S3S8D3"/>
<sequence>MVEYKPQYYPGSSKVAKNRKKYMDPSYKLRKLRTISDDDLVKLMGHRVPGEAYKSVHPPLEEMGEPACPIRELVEPTPGAKAGDRIRYIQFTDSVYFTPLTPYMRAWMGHTRYRGVDIGVLSGRVPLEARERDLEKVAKDLVETEIFDPARCGIRGATVHGHSLRLDENGMMFDALRRFVFDKKTGEVVYVKDQIGVPLDKPISVGKPIKEEELREMTSEYRVDGVPFREDKEMIGFVQRLHMLRTEAGFDPNKVKGI</sequence>
<dbReference type="EC" id="2.8.4.1" evidence="5"/>
<gene>
    <name evidence="8" type="ORF">Metus_0629</name>
</gene>
<dbReference type="EMBL" id="RXGA01000002">
    <property type="protein sequence ID" value="RWX73850.1"/>
    <property type="molecule type" value="Genomic_DNA"/>
</dbReference>
<evidence type="ECO:0000256" key="5">
    <source>
        <dbReference type="ARBA" id="ARBA00013271"/>
    </source>
</evidence>
<proteinExistence type="inferred from homology"/>
<keyword evidence="6" id="KW-0484">Methanogenesis</keyword>
<evidence type="ECO:0000256" key="2">
    <source>
        <dbReference type="ARBA" id="ARBA00005149"/>
    </source>
</evidence>
<dbReference type="Pfam" id="PF02240">
    <property type="entry name" value="MCR_gamma"/>
    <property type="match status" value="1"/>
</dbReference>
<evidence type="ECO:0000256" key="7">
    <source>
        <dbReference type="ARBA" id="ARBA00047772"/>
    </source>
</evidence>
<dbReference type="GO" id="GO:0015948">
    <property type="term" value="P:methanogenesis"/>
    <property type="evidence" value="ECO:0007669"/>
    <property type="project" value="UniProtKB-KW"/>
</dbReference>
<dbReference type="NCBIfam" id="TIGR03259">
    <property type="entry name" value="met_CoM_red_gam"/>
    <property type="match status" value="1"/>
</dbReference>
<comment type="pathway">
    <text evidence="2">One-carbon metabolism; methyl-coenzyme M reduction; methane from methyl-coenzyme M: step 1/1.</text>
</comment>
<evidence type="ECO:0000313" key="8">
    <source>
        <dbReference type="EMBL" id="RWX73850.1"/>
    </source>
</evidence>
<name>A0A3S3S8D3_METS7</name>
<dbReference type="SUPFAM" id="SSF55088">
    <property type="entry name" value="Methyl-coenzyme M reductase subunits"/>
    <property type="match status" value="1"/>
</dbReference>
<evidence type="ECO:0000256" key="3">
    <source>
        <dbReference type="ARBA" id="ARBA00008740"/>
    </source>
</evidence>
<dbReference type="Gene3D" id="3.90.320.20">
    <property type="entry name" value="Methyl-coenzyme M reductase, gamma subunit"/>
    <property type="match status" value="1"/>
</dbReference>
<comment type="cofactor">
    <cofactor evidence="1">
        <name>coenzyme F430</name>
        <dbReference type="ChEBI" id="CHEBI:60540"/>
    </cofactor>
</comment>
<dbReference type="InterPro" id="IPR009024">
    <property type="entry name" value="Me_CoM_Rdtase_Fd-like_fold"/>
</dbReference>
<evidence type="ECO:0000256" key="6">
    <source>
        <dbReference type="ARBA" id="ARBA00022994"/>
    </source>
</evidence>
<comment type="catalytic activity">
    <reaction evidence="7">
        <text>coenzyme B + methyl-coenzyme M = methane + coenzyme M-coenzyme B heterodisulfide</text>
        <dbReference type="Rhea" id="RHEA:12532"/>
        <dbReference type="ChEBI" id="CHEBI:16183"/>
        <dbReference type="ChEBI" id="CHEBI:58286"/>
        <dbReference type="ChEBI" id="CHEBI:58411"/>
        <dbReference type="ChEBI" id="CHEBI:58596"/>
        <dbReference type="EC" id="2.8.4.1"/>
    </reaction>
    <physiologicalReaction direction="left-to-right" evidence="7">
        <dbReference type="Rhea" id="RHEA:12533"/>
    </physiologicalReaction>
</comment>
<dbReference type="UniPathway" id="UPA00646">
    <property type="reaction ID" value="UER00699"/>
</dbReference>
<comment type="similarity">
    <text evidence="3">Belongs to the methyl-coenzyme M reductase gamma subunit family.</text>
</comment>
<dbReference type="InterPro" id="IPR036994">
    <property type="entry name" value="Me_CoM_Rdtase_gsu_sf"/>
</dbReference>
<evidence type="ECO:0000256" key="4">
    <source>
        <dbReference type="ARBA" id="ARBA00011155"/>
    </source>
</evidence>
<dbReference type="InterPro" id="IPR003178">
    <property type="entry name" value="Me_CoM_Rdtase_gsu"/>
</dbReference>
<dbReference type="PIRSF" id="PIRSF000264">
    <property type="entry name" value="Meth_CoM_rd_gama"/>
    <property type="match status" value="1"/>
</dbReference>
<protein>
    <recommendedName>
        <fullName evidence="5">coenzyme-B sulfoethylthiotransferase</fullName>
        <ecNumber evidence="5">2.8.4.1</ecNumber>
    </recommendedName>
</protein>